<accession>T0Y1Z9</accession>
<dbReference type="EMBL" id="AUZZ01010643">
    <property type="protein sequence ID" value="EQD29091.1"/>
    <property type="molecule type" value="Genomic_DNA"/>
</dbReference>
<evidence type="ECO:0000313" key="1">
    <source>
        <dbReference type="EMBL" id="EQD29091.1"/>
    </source>
</evidence>
<feature type="non-terminal residue" evidence="1">
    <location>
        <position position="1"/>
    </location>
</feature>
<reference evidence="1" key="1">
    <citation type="submission" date="2013-08" db="EMBL/GenBank/DDBJ databases">
        <authorList>
            <person name="Mendez C."/>
            <person name="Richter M."/>
            <person name="Ferrer M."/>
            <person name="Sanchez J."/>
        </authorList>
    </citation>
    <scope>NUCLEOTIDE SEQUENCE</scope>
</reference>
<dbReference type="InterPro" id="IPR029063">
    <property type="entry name" value="SAM-dependent_MTases_sf"/>
</dbReference>
<dbReference type="GO" id="GO:0032259">
    <property type="term" value="P:methylation"/>
    <property type="evidence" value="ECO:0007669"/>
    <property type="project" value="UniProtKB-KW"/>
</dbReference>
<organism evidence="1">
    <name type="scientific">mine drainage metagenome</name>
    <dbReference type="NCBI Taxonomy" id="410659"/>
    <lineage>
        <taxon>unclassified sequences</taxon>
        <taxon>metagenomes</taxon>
        <taxon>ecological metagenomes</taxon>
    </lineage>
</organism>
<name>T0Y1Z9_9ZZZZ</name>
<keyword evidence="1" id="KW-0808">Transferase</keyword>
<reference evidence="1" key="2">
    <citation type="journal article" date="2014" name="ISME J.">
        <title>Microbial stratification in low pH oxic and suboxic macroscopic growths along an acid mine drainage.</title>
        <authorList>
            <person name="Mendez-Garcia C."/>
            <person name="Mesa V."/>
            <person name="Sprenger R.R."/>
            <person name="Richter M."/>
            <person name="Diez M.S."/>
            <person name="Solano J."/>
            <person name="Bargiela R."/>
            <person name="Golyshina O.V."/>
            <person name="Manteca A."/>
            <person name="Ramos J.L."/>
            <person name="Gallego J.R."/>
            <person name="Llorente I."/>
            <person name="Martins Dos Santos V.A."/>
            <person name="Jensen O.N."/>
            <person name="Pelaez A.I."/>
            <person name="Sanchez J."/>
            <person name="Ferrer M."/>
        </authorList>
    </citation>
    <scope>NUCLEOTIDE SEQUENCE</scope>
</reference>
<comment type="caution">
    <text evidence="1">The sequence shown here is derived from an EMBL/GenBank/DDBJ whole genome shotgun (WGS) entry which is preliminary data.</text>
</comment>
<sequence>NVITAGQSFHWFNVDKTTREFRRILRAPNMVALIWNDRDNKDNFTSEFENIVSKYSKGYHGTGSSAISDDLISQFFNWSYGYYQYPNFQELDFDGLVGRYSSASYSLSAEDEK</sequence>
<dbReference type="AlphaFoldDB" id="T0Y1Z9"/>
<dbReference type="Gene3D" id="3.40.50.150">
    <property type="entry name" value="Vaccinia Virus protein VP39"/>
    <property type="match status" value="1"/>
</dbReference>
<gene>
    <name evidence="1" type="ORF">B2A_14648</name>
</gene>
<dbReference type="GO" id="GO:0008168">
    <property type="term" value="F:methyltransferase activity"/>
    <property type="evidence" value="ECO:0007669"/>
    <property type="project" value="UniProtKB-KW"/>
</dbReference>
<keyword evidence="1" id="KW-0489">Methyltransferase</keyword>
<protein>
    <submittedName>
        <fullName evidence="1">Methyltransferase</fullName>
    </submittedName>
</protein>
<proteinExistence type="predicted"/>